<dbReference type="GO" id="GO:0000932">
    <property type="term" value="C:P-body"/>
    <property type="evidence" value="ECO:0007669"/>
    <property type="project" value="UniProtKB-SubCell"/>
</dbReference>
<dbReference type="GO" id="GO:0000290">
    <property type="term" value="P:deadenylation-dependent decapping of nuclear-transcribed mRNA"/>
    <property type="evidence" value="ECO:0007669"/>
    <property type="project" value="InterPro"/>
</dbReference>
<sequence>MQNLLGLYPIPKDLKEGDEDDCHGGALEESLDENALLHDKDELNDDTFGDDDPVSSATEQMGGLNMEPSQAFEGLLTPGDMLRQSEQLSGANTMTYGSGASQMSPVSSQSNNNNNPYPMQTQGQPMYPPGYGGNIPLPQSDGMAEQQLLADNANRPPNGSTYIGNPQYPGSPSHQQQPNQHQHQQPQQYQLPYQSQPQQSYQSHQQQPQQQQQQYQQQQHPYQQQHQQQQQGQYRQSQDQREMYAPPRNGEGPYMPPGMDMPPKQSQYDPYANLMTRSEKDFITRVQLAQIQSNNPHIDDFYFQAYTLKKSADADHGKKLKLYMAKHANKSTKYTPVAFENTLGKIPALSIHAPRPMIESVVRREEAGGPQFSRRKFLKAVESGYVAMLRMEDCDIEMNGVPESAKKAIVQKRKQFVDQVFETFALSPLVMQRDRSAQFDDEYFLRIIHIAKAQRLLARAIVFFDTNQSERTIAAILRNTLTLSQTTNGKPAFEGLHTDFIESVAIVISAAPAVSIITILKMLSVNSNDDITALAKSTLGAAILKLLLEKVNEKPGEGSQSEKPYTGKEVNALNAVADEVSQQLLQYPGMLVDGVGLGAEDKAVWDVIVQVATRSSADARNELLRHLRYVGSELCRCIGRLTSVSMYVFE</sequence>
<comment type="subcellular location">
    <subcellularLocation>
        <location evidence="1">Cytoplasm</location>
        <location evidence="1">P-body</location>
    </subcellularLocation>
</comment>
<keyword evidence="2" id="KW-0963">Cytoplasm</keyword>
<accession>A0A0L0FN01</accession>
<feature type="compositionally biased region" description="Acidic residues" evidence="3">
    <location>
        <begin position="42"/>
        <end position="53"/>
    </location>
</feature>
<evidence type="ECO:0000313" key="4">
    <source>
        <dbReference type="EMBL" id="KNC78150.1"/>
    </source>
</evidence>
<dbReference type="GO" id="GO:0033962">
    <property type="term" value="P:P-body assembly"/>
    <property type="evidence" value="ECO:0007669"/>
    <property type="project" value="TreeGrafter"/>
</dbReference>
<proteinExistence type="predicted"/>
<keyword evidence="5" id="KW-1185">Reference proteome</keyword>
<dbReference type="RefSeq" id="XP_014152052.1">
    <property type="nucleotide sequence ID" value="XM_014296577.1"/>
</dbReference>
<evidence type="ECO:0000313" key="5">
    <source>
        <dbReference type="Proteomes" id="UP000054560"/>
    </source>
</evidence>
<feature type="compositionally biased region" description="Low complexity" evidence="3">
    <location>
        <begin position="171"/>
        <end position="237"/>
    </location>
</feature>
<evidence type="ECO:0000256" key="1">
    <source>
        <dbReference type="ARBA" id="ARBA00004201"/>
    </source>
</evidence>
<dbReference type="PANTHER" id="PTHR21551:SF0">
    <property type="entry name" value="PROTEIN ASSOCIATED WITH TOPO II RELATED-1, ISOFORM A"/>
    <property type="match status" value="1"/>
</dbReference>
<dbReference type="GeneID" id="25909915"/>
<protein>
    <recommendedName>
        <fullName evidence="6">mRNA decay factor PAT1 domain-containing protein</fullName>
    </recommendedName>
</protein>
<reference evidence="4 5" key="1">
    <citation type="submission" date="2011-02" db="EMBL/GenBank/DDBJ databases">
        <title>The Genome Sequence of Sphaeroforma arctica JP610.</title>
        <authorList>
            <consortium name="The Broad Institute Genome Sequencing Platform"/>
            <person name="Russ C."/>
            <person name="Cuomo C."/>
            <person name="Young S.K."/>
            <person name="Zeng Q."/>
            <person name="Gargeya S."/>
            <person name="Alvarado L."/>
            <person name="Berlin A."/>
            <person name="Chapman S.B."/>
            <person name="Chen Z."/>
            <person name="Freedman E."/>
            <person name="Gellesch M."/>
            <person name="Goldberg J."/>
            <person name="Griggs A."/>
            <person name="Gujja S."/>
            <person name="Heilman E."/>
            <person name="Heiman D."/>
            <person name="Howarth C."/>
            <person name="Mehta T."/>
            <person name="Neiman D."/>
            <person name="Pearson M."/>
            <person name="Roberts A."/>
            <person name="Saif S."/>
            <person name="Shea T."/>
            <person name="Shenoy N."/>
            <person name="Sisk P."/>
            <person name="Stolte C."/>
            <person name="Sykes S."/>
            <person name="White J."/>
            <person name="Yandava C."/>
            <person name="Burger G."/>
            <person name="Gray M.W."/>
            <person name="Holland P.W.H."/>
            <person name="King N."/>
            <person name="Lang F.B.F."/>
            <person name="Roger A.J."/>
            <person name="Ruiz-Trillo I."/>
            <person name="Haas B."/>
            <person name="Nusbaum C."/>
            <person name="Birren B."/>
        </authorList>
    </citation>
    <scope>NUCLEOTIDE SEQUENCE [LARGE SCALE GENOMIC DNA]</scope>
    <source>
        <strain evidence="4 5">JP610</strain>
    </source>
</reference>
<evidence type="ECO:0008006" key="6">
    <source>
        <dbReference type="Google" id="ProtNLM"/>
    </source>
</evidence>
<feature type="region of interest" description="Disordered" evidence="3">
    <location>
        <begin position="92"/>
        <end position="265"/>
    </location>
</feature>
<gene>
    <name evidence="4" type="ORF">SARC_09411</name>
</gene>
<dbReference type="GO" id="GO:0003723">
    <property type="term" value="F:RNA binding"/>
    <property type="evidence" value="ECO:0007669"/>
    <property type="project" value="TreeGrafter"/>
</dbReference>
<feature type="compositionally biased region" description="Low complexity" evidence="3">
    <location>
        <begin position="101"/>
        <end position="125"/>
    </location>
</feature>
<dbReference type="EMBL" id="KQ242549">
    <property type="protein sequence ID" value="KNC78150.1"/>
    <property type="molecule type" value="Genomic_DNA"/>
</dbReference>
<name>A0A0L0FN01_9EUKA</name>
<dbReference type="AlphaFoldDB" id="A0A0L0FN01"/>
<organism evidence="4 5">
    <name type="scientific">Sphaeroforma arctica JP610</name>
    <dbReference type="NCBI Taxonomy" id="667725"/>
    <lineage>
        <taxon>Eukaryota</taxon>
        <taxon>Ichthyosporea</taxon>
        <taxon>Ichthyophonida</taxon>
        <taxon>Sphaeroforma</taxon>
    </lineage>
</organism>
<dbReference type="STRING" id="667725.A0A0L0FN01"/>
<dbReference type="PANTHER" id="PTHR21551">
    <property type="entry name" value="TOPOISOMERASE II-ASSOCIATED PROTEIN PAT1"/>
    <property type="match status" value="1"/>
</dbReference>
<feature type="region of interest" description="Disordered" evidence="3">
    <location>
        <begin position="1"/>
        <end position="71"/>
    </location>
</feature>
<evidence type="ECO:0000256" key="2">
    <source>
        <dbReference type="ARBA" id="ARBA00022490"/>
    </source>
</evidence>
<evidence type="ECO:0000256" key="3">
    <source>
        <dbReference type="SAM" id="MobiDB-lite"/>
    </source>
</evidence>
<feature type="compositionally biased region" description="Polar residues" evidence="3">
    <location>
        <begin position="155"/>
        <end position="170"/>
    </location>
</feature>
<dbReference type="InterPro" id="IPR039900">
    <property type="entry name" value="Pat1-like"/>
</dbReference>
<dbReference type="eggNOG" id="KOG4592">
    <property type="taxonomic scope" value="Eukaryota"/>
</dbReference>
<dbReference type="Proteomes" id="UP000054560">
    <property type="component" value="Unassembled WGS sequence"/>
</dbReference>
<dbReference type="OrthoDB" id="74835at2759"/>